<proteinExistence type="inferred from homology"/>
<reference evidence="5 6" key="1">
    <citation type="submission" date="2013-02" db="EMBL/GenBank/DDBJ databases">
        <title>The Genome Annotation of Plasmodium falciparum Vietnam Oak-Knoll (FVO).</title>
        <authorList>
            <consortium name="The Broad Institute Genome Sequencing Platform"/>
            <consortium name="The Broad Institute Genome Sequencing Center for Infectious Disease"/>
            <person name="Neafsey D."/>
            <person name="Hoffman S."/>
            <person name="Volkman S."/>
            <person name="Rosenthal P."/>
            <person name="Walker B."/>
            <person name="Young S.K."/>
            <person name="Zeng Q."/>
            <person name="Gargeya S."/>
            <person name="Fitzgerald M."/>
            <person name="Haas B."/>
            <person name="Abouelleil A."/>
            <person name="Allen A.W."/>
            <person name="Alvarado L."/>
            <person name="Arachchi H.M."/>
            <person name="Berlin A.M."/>
            <person name="Chapman S.B."/>
            <person name="Gainer-Dewar J."/>
            <person name="Goldberg J."/>
            <person name="Griggs A."/>
            <person name="Gujja S."/>
            <person name="Hansen M."/>
            <person name="Howarth C."/>
            <person name="Imamovic A."/>
            <person name="Ireland A."/>
            <person name="Larimer J."/>
            <person name="McCowan C."/>
            <person name="Murphy C."/>
            <person name="Pearson M."/>
            <person name="Poon T.W."/>
            <person name="Priest M."/>
            <person name="Roberts A."/>
            <person name="Saif S."/>
            <person name="Shea T."/>
            <person name="Sisk P."/>
            <person name="Sykes S."/>
            <person name="Wortman J."/>
            <person name="Nusbaum C."/>
            <person name="Birren B."/>
        </authorList>
    </citation>
    <scope>NUCLEOTIDE SEQUENCE [LARGE SCALE GENOMIC DNA]</scope>
    <source>
        <strain evidence="6">Vietnam Oak-Knoll (FVO)</strain>
    </source>
</reference>
<evidence type="ECO:0000256" key="1">
    <source>
        <dbReference type="ARBA" id="ARBA00009364"/>
    </source>
</evidence>
<dbReference type="Proteomes" id="UP000030690">
    <property type="component" value="Unassembled WGS sequence"/>
</dbReference>
<dbReference type="GO" id="GO:0006412">
    <property type="term" value="P:translation"/>
    <property type="evidence" value="ECO:0007669"/>
    <property type="project" value="InterPro"/>
</dbReference>
<dbReference type="EMBL" id="KI925016">
    <property type="protein sequence ID" value="ETW20657.1"/>
    <property type="molecule type" value="Genomic_DNA"/>
</dbReference>
<dbReference type="InterPro" id="IPR053708">
    <property type="entry name" value="Ribosomal_LSU_eL42"/>
</dbReference>
<evidence type="ECO:0000256" key="4">
    <source>
        <dbReference type="RuleBase" id="RU000666"/>
    </source>
</evidence>
<keyword evidence="2 4" id="KW-0689">Ribosomal protein</keyword>
<keyword evidence="3 4" id="KW-0687">Ribonucleoprotein</keyword>
<dbReference type="PANTHER" id="PTHR10369">
    <property type="entry name" value="60S RIBOSOMAL PROTEIN L36A/L44"/>
    <property type="match status" value="1"/>
</dbReference>
<evidence type="ECO:0000256" key="3">
    <source>
        <dbReference type="ARBA" id="ARBA00023274"/>
    </source>
</evidence>
<evidence type="ECO:0000256" key="2">
    <source>
        <dbReference type="ARBA" id="ARBA00022980"/>
    </source>
</evidence>
<dbReference type="FunFam" id="3.10.450.80:FF:000001">
    <property type="entry name" value="60S ribosomal protein L44"/>
    <property type="match status" value="1"/>
</dbReference>
<dbReference type="Pfam" id="PF00935">
    <property type="entry name" value="Ribosomal_L44"/>
    <property type="match status" value="1"/>
</dbReference>
<accession>A0A024VDK0</accession>
<reference evidence="5 6" key="2">
    <citation type="submission" date="2013-02" db="EMBL/GenBank/DDBJ databases">
        <title>The Genome Sequence of Plasmodium falciparum Vietnam Oak-Knoll (FVO).</title>
        <authorList>
            <consortium name="The Broad Institute Genome Sequencing Platform"/>
            <consortium name="The Broad Institute Genome Sequencing Center for Infectious Disease"/>
            <person name="Neafsey D."/>
            <person name="Cheeseman I."/>
            <person name="Volkman S."/>
            <person name="Adams J."/>
            <person name="Walker B."/>
            <person name="Young S.K."/>
            <person name="Zeng Q."/>
            <person name="Gargeya S."/>
            <person name="Fitzgerald M."/>
            <person name="Haas B."/>
            <person name="Abouelleil A."/>
            <person name="Alvarado L."/>
            <person name="Arachchi H.M."/>
            <person name="Berlin A.M."/>
            <person name="Chapman S.B."/>
            <person name="Dewar J."/>
            <person name="Goldberg J."/>
            <person name="Griggs A."/>
            <person name="Gujja S."/>
            <person name="Hansen M."/>
            <person name="Howarth C."/>
            <person name="Imamovic A."/>
            <person name="Larimer J."/>
            <person name="McCowan C."/>
            <person name="Murphy C."/>
            <person name="Neiman D."/>
            <person name="Pearson M."/>
            <person name="Priest M."/>
            <person name="Roberts A."/>
            <person name="Saif S."/>
            <person name="Shea T."/>
            <person name="Sisk P."/>
            <person name="Sykes S."/>
            <person name="Wortman J."/>
            <person name="Nusbaum C."/>
            <person name="Birren B."/>
        </authorList>
    </citation>
    <scope>NUCLEOTIDE SEQUENCE [LARGE SCALE GENOMIC DNA]</scope>
    <source>
        <strain evidence="6">Vietnam Oak-Knoll (FVO)</strain>
    </source>
</reference>
<dbReference type="SUPFAM" id="SSF57829">
    <property type="entry name" value="Zn-binding ribosomal proteins"/>
    <property type="match status" value="1"/>
</dbReference>
<name>A0A024VDK0_PLAFA</name>
<gene>
    <name evidence="5" type="ORF">PFFVO_00417</name>
</gene>
<dbReference type="InterPro" id="IPR000552">
    <property type="entry name" value="Ribosomal_eL44"/>
</dbReference>
<organism evidence="5 6">
    <name type="scientific">Plasmodium falciparum Vietnam Oak-Knoll</name>
    <name type="common">FVO</name>
    <dbReference type="NCBI Taxonomy" id="1036723"/>
    <lineage>
        <taxon>Eukaryota</taxon>
        <taxon>Sar</taxon>
        <taxon>Alveolata</taxon>
        <taxon>Apicomplexa</taxon>
        <taxon>Aconoidasida</taxon>
        <taxon>Haemosporida</taxon>
        <taxon>Plasmodiidae</taxon>
        <taxon>Plasmodium</taxon>
        <taxon>Plasmodium (Laverania)</taxon>
    </lineage>
</organism>
<protein>
    <submittedName>
        <fullName evidence="5">60S ribosomal protein L44</fullName>
    </submittedName>
</protein>
<dbReference type="SMR" id="A0A024VDK0"/>
<comment type="similarity">
    <text evidence="1 4">Belongs to the eukaryotic ribosomal protein eL42 family.</text>
</comment>
<dbReference type="GO" id="GO:0005840">
    <property type="term" value="C:ribosome"/>
    <property type="evidence" value="ECO:0007669"/>
    <property type="project" value="UniProtKB-KW"/>
</dbReference>
<dbReference type="AlphaFoldDB" id="A0A024VDK0"/>
<dbReference type="GO" id="GO:0003735">
    <property type="term" value="F:structural constituent of ribosome"/>
    <property type="evidence" value="ECO:0007669"/>
    <property type="project" value="InterPro"/>
</dbReference>
<dbReference type="OrthoDB" id="2967263at2759"/>
<sequence>MVNVPKTRKTYCSNKCKKHTMHKVSQYKKGKERLSSLGRRRYDMKQKGFGGQTKPVFKKKAKTTKKIVLKLECTKCKKKRFQTMKRCKTFEMGADKKKKGGAVY</sequence>
<evidence type="ECO:0000313" key="6">
    <source>
        <dbReference type="Proteomes" id="UP000030690"/>
    </source>
</evidence>
<dbReference type="GO" id="GO:1990904">
    <property type="term" value="C:ribonucleoprotein complex"/>
    <property type="evidence" value="ECO:0007669"/>
    <property type="project" value="UniProtKB-KW"/>
</dbReference>
<dbReference type="Gene3D" id="3.10.450.80">
    <property type="match status" value="1"/>
</dbReference>
<dbReference type="PROSITE" id="PS01172">
    <property type="entry name" value="RIBOSOMAL_L44E"/>
    <property type="match status" value="1"/>
</dbReference>
<evidence type="ECO:0000313" key="5">
    <source>
        <dbReference type="EMBL" id="ETW20657.1"/>
    </source>
</evidence>
<dbReference type="InterPro" id="IPR011332">
    <property type="entry name" value="Ribosomal_zn-bd"/>
</dbReference>